<keyword evidence="4" id="KW-1185">Reference proteome</keyword>
<dbReference type="PROSITE" id="PS51781">
    <property type="entry name" value="SH3B"/>
    <property type="match status" value="1"/>
</dbReference>
<evidence type="ECO:0000313" key="3">
    <source>
        <dbReference type="EMBL" id="MBU3031178.1"/>
    </source>
</evidence>
<reference evidence="3" key="1">
    <citation type="submission" date="2021-06" db="EMBL/GenBank/DDBJ databases">
        <title>Paracoccus bacterium XHP0099 sp. nov., isolated from the surface waters of the Yellow Sea.</title>
        <authorList>
            <person name="Xue H."/>
            <person name="Zhang D."/>
        </authorList>
    </citation>
    <scope>NUCLEOTIDE SEQUENCE</scope>
    <source>
        <strain evidence="3">XHP0099</strain>
    </source>
</reference>
<dbReference type="Pfam" id="PF08239">
    <property type="entry name" value="SH3_3"/>
    <property type="match status" value="1"/>
</dbReference>
<accession>A0ABS6AKR7</accession>
<sequence length="177" mass="18266">MIRLVLLMTLTLTALFLVLSVFGRGDPRAASRPPTVQASRPADGGGGLLPILTEPAAQESPAADPPADLVQASTQTPEQVQRFPGPPLRPSPEHAGRTPDAPAPPPPGAQGPILYVTGNRVNFRAGPSTGDRVIGALDGGAAVEALGPTDTPWVNIRDIDGRIGYISGQFLSSEAPN</sequence>
<feature type="region of interest" description="Disordered" evidence="1">
    <location>
        <begin position="26"/>
        <end position="113"/>
    </location>
</feature>
<gene>
    <name evidence="3" type="ORF">KNW02_13730</name>
</gene>
<organism evidence="3 4">
    <name type="scientific">Paracoccus marinaquae</name>
    <dbReference type="NCBI Taxonomy" id="2841926"/>
    <lineage>
        <taxon>Bacteria</taxon>
        <taxon>Pseudomonadati</taxon>
        <taxon>Pseudomonadota</taxon>
        <taxon>Alphaproteobacteria</taxon>
        <taxon>Rhodobacterales</taxon>
        <taxon>Paracoccaceae</taxon>
        <taxon>Paracoccus</taxon>
    </lineage>
</organism>
<dbReference type="EMBL" id="JAHKNG010000026">
    <property type="protein sequence ID" value="MBU3031178.1"/>
    <property type="molecule type" value="Genomic_DNA"/>
</dbReference>
<dbReference type="InterPro" id="IPR003646">
    <property type="entry name" value="SH3-like_bac-type"/>
</dbReference>
<feature type="domain" description="SH3b" evidence="2">
    <location>
        <begin position="111"/>
        <end position="175"/>
    </location>
</feature>
<protein>
    <submittedName>
        <fullName evidence="3">SH3 domain-containing protein</fullName>
    </submittedName>
</protein>
<evidence type="ECO:0000313" key="4">
    <source>
        <dbReference type="Proteomes" id="UP001166191"/>
    </source>
</evidence>
<proteinExistence type="predicted"/>
<name>A0ABS6AKR7_9RHOB</name>
<evidence type="ECO:0000256" key="1">
    <source>
        <dbReference type="SAM" id="MobiDB-lite"/>
    </source>
</evidence>
<evidence type="ECO:0000259" key="2">
    <source>
        <dbReference type="PROSITE" id="PS51781"/>
    </source>
</evidence>
<comment type="caution">
    <text evidence="3">The sequence shown here is derived from an EMBL/GenBank/DDBJ whole genome shotgun (WGS) entry which is preliminary data.</text>
</comment>
<dbReference type="Gene3D" id="2.30.30.40">
    <property type="entry name" value="SH3 Domains"/>
    <property type="match status" value="1"/>
</dbReference>
<dbReference type="Proteomes" id="UP001166191">
    <property type="component" value="Unassembled WGS sequence"/>
</dbReference>